<evidence type="ECO:0008006" key="4">
    <source>
        <dbReference type="Google" id="ProtNLM"/>
    </source>
</evidence>
<protein>
    <recommendedName>
        <fullName evidence="4">Conjugal transfer mating pair stabilization protein TraN</fullName>
    </recommendedName>
</protein>
<keyword evidence="1" id="KW-0732">Signal</keyword>
<evidence type="ECO:0000313" key="2">
    <source>
        <dbReference type="EMBL" id="EXI90128.1"/>
    </source>
</evidence>
<organism evidence="2 3">
    <name type="scientific">Accumulibacter regalis</name>
    <dbReference type="NCBI Taxonomy" id="522306"/>
    <lineage>
        <taxon>Bacteria</taxon>
        <taxon>Pseudomonadati</taxon>
        <taxon>Pseudomonadota</taxon>
        <taxon>Betaproteobacteria</taxon>
        <taxon>Candidatus Accumulibacter</taxon>
    </lineage>
</organism>
<keyword evidence="3" id="KW-1185">Reference proteome</keyword>
<sequence length="398" mass="42449">MSKRWVFVLALLLASRLWAQGDAASSAFAEGKALGAGTIDSAFQAIGNGTGAETVPGFGLSTPQSQVFQAGQGQLSGPGTAKIIDCASQAPEVDSYLRQECDAVNFVARNPAVRPAFSIDRANDPLISRARALARNPTMNGTGITAGNPAEQCRVVTENQPASFSRETCNDYRPVSSAFCSTARQISVDQHHRYQCVEQMQSVSNASCFIGQQIAVDTRYRYQCNQTVQGYESLSCRRGVSVTVGFGQCTPGAWLGRAAFVDCGRCVDPYMAMNIFCGSDGRSYEVEPYRSSDGANRFDYRPLGYSWDGSYGRFPVAVAPGQSVSDHYVSDLGFGCHLYVYFSVSCSATTCTPSVRNVSAGCNSAGGSGTGAALQLPMSTTVSSWRSSECASLQQRAQ</sequence>
<feature type="chain" id="PRO_5001462713" description="Conjugal transfer mating pair stabilization protein TraN" evidence="1">
    <location>
        <begin position="20"/>
        <end position="398"/>
    </location>
</feature>
<evidence type="ECO:0000256" key="1">
    <source>
        <dbReference type="SAM" id="SignalP"/>
    </source>
</evidence>
<dbReference type="eggNOG" id="ENOG50315ZJ">
    <property type="taxonomic scope" value="Bacteria"/>
</dbReference>
<comment type="caution">
    <text evidence="2">The sequence shown here is derived from an EMBL/GenBank/DDBJ whole genome shotgun (WGS) entry which is preliminary data.</text>
</comment>
<gene>
    <name evidence="2" type="ORF">AW11_01036</name>
</gene>
<dbReference type="STRING" id="1454004.AW11_01036"/>
<reference evidence="2" key="1">
    <citation type="submission" date="2014-02" db="EMBL/GenBank/DDBJ databases">
        <title>Expanding our view of genomic diversity in Candidatus Accumulibacter clades.</title>
        <authorList>
            <person name="Skennerton C.T."/>
            <person name="Barr J.J."/>
            <person name="Slater F.R."/>
            <person name="Bond P.L."/>
            <person name="Tyson G.W."/>
        </authorList>
    </citation>
    <scope>NUCLEOTIDE SEQUENCE [LARGE SCALE GENOMIC DNA]</scope>
</reference>
<evidence type="ECO:0000313" key="3">
    <source>
        <dbReference type="Proteomes" id="UP000022141"/>
    </source>
</evidence>
<accession>A0A011P5B8</accession>
<dbReference type="Proteomes" id="UP000022141">
    <property type="component" value="Unassembled WGS sequence"/>
</dbReference>
<name>A0A011P5B8_ACCRE</name>
<dbReference type="PATRIC" id="fig|1454004.3.peg.1090"/>
<proteinExistence type="predicted"/>
<dbReference type="AlphaFoldDB" id="A0A011P5B8"/>
<dbReference type="EMBL" id="JEMY01000009">
    <property type="protein sequence ID" value="EXI90128.1"/>
    <property type="molecule type" value="Genomic_DNA"/>
</dbReference>
<feature type="signal peptide" evidence="1">
    <location>
        <begin position="1"/>
        <end position="19"/>
    </location>
</feature>